<dbReference type="RefSeq" id="WP_052491148.1">
    <property type="nucleotide sequence ID" value="NZ_CP007790.1"/>
</dbReference>
<proteinExistence type="predicted"/>
<dbReference type="HOGENOM" id="CLU_1501081_0_0_11"/>
<dbReference type="EMBL" id="CP007790">
    <property type="protein sequence ID" value="AJK69384.1"/>
    <property type="molecule type" value="Genomic_DNA"/>
</dbReference>
<name>A0A0B6TT30_9CORY</name>
<evidence type="ECO:0000313" key="1">
    <source>
        <dbReference type="EMBL" id="AJK69384.1"/>
    </source>
</evidence>
<evidence type="ECO:0000313" key="2">
    <source>
        <dbReference type="Proteomes" id="UP000031928"/>
    </source>
</evidence>
<protein>
    <submittedName>
        <fullName evidence="1">Uncharacterized protein</fullName>
    </submittedName>
</protein>
<sequence length="179" mass="19220">MTTHGPFHSLSDTDKQVLTDQLRSGASVLHAASELGLNYGHALNYAHTLGFGHQRRTDQQALARAVTMVTTGSSLSHAADRCGVSTSVVFHAATDAGVHHPRKVPRGDATTTRRVRYLLLRQSALSCTDAAVACNINISTAQDYNKGLVKPKTGPRVRFIPQGPDAVTYNKLMTALLTT</sequence>
<accession>A0A0B6TT30</accession>
<dbReference type="AlphaFoldDB" id="A0A0B6TT30"/>
<reference evidence="1 2" key="1">
    <citation type="submission" date="2014-05" db="EMBL/GenBank/DDBJ databases">
        <title>Complete genome sequence of Corynebacterium marinum DSM 44953.</title>
        <authorList>
            <person name="Schaffert L."/>
            <person name="Albersmeier A."/>
            <person name="Kalinowski J."/>
            <person name="Ruckert C."/>
        </authorList>
    </citation>
    <scope>NUCLEOTIDE SEQUENCE [LARGE SCALE GENOMIC DNA]</scope>
    <source>
        <strain evidence="1 2">DSM 44953</strain>
    </source>
</reference>
<dbReference type="OrthoDB" id="10010414at2"/>
<dbReference type="Proteomes" id="UP000031928">
    <property type="component" value="Chromosome"/>
</dbReference>
<keyword evidence="2" id="KW-1185">Reference proteome</keyword>
<dbReference type="KEGG" id="cmq:B840_08955"/>
<gene>
    <name evidence="1" type="ORF">B840_08955</name>
</gene>
<organism evidence="1 2">
    <name type="scientific">Corynebacterium marinum DSM 44953</name>
    <dbReference type="NCBI Taxonomy" id="1224162"/>
    <lineage>
        <taxon>Bacteria</taxon>
        <taxon>Bacillati</taxon>
        <taxon>Actinomycetota</taxon>
        <taxon>Actinomycetes</taxon>
        <taxon>Mycobacteriales</taxon>
        <taxon>Corynebacteriaceae</taxon>
        <taxon>Corynebacterium</taxon>
    </lineage>
</organism>